<gene>
    <name evidence="3" type="ORF">PCOR1329_LOCUS8899</name>
</gene>
<evidence type="ECO:0000256" key="2">
    <source>
        <dbReference type="SAM" id="Phobius"/>
    </source>
</evidence>
<reference evidence="3" key="1">
    <citation type="submission" date="2023-10" db="EMBL/GenBank/DDBJ databases">
        <authorList>
            <person name="Chen Y."/>
            <person name="Shah S."/>
            <person name="Dougan E. K."/>
            <person name="Thang M."/>
            <person name="Chan C."/>
        </authorList>
    </citation>
    <scope>NUCLEOTIDE SEQUENCE [LARGE SCALE GENOMIC DNA]</scope>
</reference>
<keyword evidence="4" id="KW-1185">Reference proteome</keyword>
<evidence type="ECO:0008006" key="5">
    <source>
        <dbReference type="Google" id="ProtNLM"/>
    </source>
</evidence>
<keyword evidence="2" id="KW-0812">Transmembrane</keyword>
<feature type="transmembrane region" description="Helical" evidence="2">
    <location>
        <begin position="113"/>
        <end position="134"/>
    </location>
</feature>
<organism evidence="3 4">
    <name type="scientific">Prorocentrum cordatum</name>
    <dbReference type="NCBI Taxonomy" id="2364126"/>
    <lineage>
        <taxon>Eukaryota</taxon>
        <taxon>Sar</taxon>
        <taxon>Alveolata</taxon>
        <taxon>Dinophyceae</taxon>
        <taxon>Prorocentrales</taxon>
        <taxon>Prorocentraceae</taxon>
        <taxon>Prorocentrum</taxon>
    </lineage>
</organism>
<evidence type="ECO:0000313" key="3">
    <source>
        <dbReference type="EMBL" id="CAK0800862.1"/>
    </source>
</evidence>
<feature type="compositionally biased region" description="Low complexity" evidence="1">
    <location>
        <begin position="312"/>
        <end position="323"/>
    </location>
</feature>
<feature type="compositionally biased region" description="Basic residues" evidence="1">
    <location>
        <begin position="300"/>
        <end position="311"/>
    </location>
</feature>
<feature type="region of interest" description="Disordered" evidence="1">
    <location>
        <begin position="292"/>
        <end position="324"/>
    </location>
</feature>
<accession>A0ABN9Q576</accession>
<feature type="transmembrane region" description="Helical" evidence="2">
    <location>
        <begin position="81"/>
        <end position="101"/>
    </location>
</feature>
<keyword evidence="2" id="KW-1133">Transmembrane helix</keyword>
<protein>
    <recommendedName>
        <fullName evidence="5">Transmembrane protein</fullName>
    </recommendedName>
</protein>
<sequence>MYMDVSTWVGFVSTSAARARLAEGSRLRLARRCEATCWYAVHVAVLALMVLAADGWGRFHLVQVVTIIPRLAINMIYFRKWVTSCCTLLHSFLQVVVLLGADVHFRQPESESIRLYVSIEIIIAVFLVAGIAAWESFVRTQILAEIERATTQSEATASRRLLNTICDATFELDGDLLLTGEAAQLAGMLHLGPSRCSRGAALESFVLPDSGDRECLRERITAPVPDNQDRMEMANVFHVCLCDSLSNSVKVEVYHVPVHCPSAAEHHLVGLKELVDFRDTIDRELPAVLTGPQLGQVSSRRSKRSRRRGSRRGSTLASLSGLGTPPDAAASAGLFADLRQDYTPLAVKFDADSMTVLDATGDGAEACVQGSCFRSMLLPGQDFFMDIQMGCHALREMLVSDPYAQFHFRTCVEFSQGVVQSALCEVVLMVVGAARTDSECTQTLPIVATLQVVGSMPRTPTSSQSSDVDV</sequence>
<comment type="caution">
    <text evidence="3">The sequence shown here is derived from an EMBL/GenBank/DDBJ whole genome shotgun (WGS) entry which is preliminary data.</text>
</comment>
<evidence type="ECO:0000313" key="4">
    <source>
        <dbReference type="Proteomes" id="UP001189429"/>
    </source>
</evidence>
<name>A0ABN9Q576_9DINO</name>
<keyword evidence="2" id="KW-0472">Membrane</keyword>
<dbReference type="EMBL" id="CAUYUJ010002453">
    <property type="protein sequence ID" value="CAK0800862.1"/>
    <property type="molecule type" value="Genomic_DNA"/>
</dbReference>
<evidence type="ECO:0000256" key="1">
    <source>
        <dbReference type="SAM" id="MobiDB-lite"/>
    </source>
</evidence>
<feature type="transmembrane region" description="Helical" evidence="2">
    <location>
        <begin position="36"/>
        <end position="53"/>
    </location>
</feature>
<dbReference type="Proteomes" id="UP001189429">
    <property type="component" value="Unassembled WGS sequence"/>
</dbReference>
<proteinExistence type="predicted"/>